<dbReference type="InterPro" id="IPR000835">
    <property type="entry name" value="HTH_MarR-typ"/>
</dbReference>
<reference evidence="5" key="1">
    <citation type="submission" date="2020-08" db="EMBL/GenBank/DDBJ databases">
        <title>Genome public.</title>
        <authorList>
            <person name="Liu C."/>
            <person name="Sun Q."/>
        </authorList>
    </citation>
    <scope>NUCLEOTIDE SEQUENCE</scope>
    <source>
        <strain evidence="5">NSJ-42</strain>
    </source>
</reference>
<protein>
    <submittedName>
        <fullName evidence="5">MarR family transcriptional regulator</fullName>
    </submittedName>
</protein>
<sequence length="147" mass="16882">MKKARVDAHVGLLIKFLNNSITNEINRNLLKFNLTATQHEVLVYILKNENKRDVFQKDVEKHLKLTNPTITGIIKRLEEKGMIVRCASTGDARCKCLHVTEEGHNILHKCFHQGILSVEAKLVKNISEKDQVLLKELLYKALKNLEE</sequence>
<dbReference type="GO" id="GO:0003700">
    <property type="term" value="F:DNA-binding transcription factor activity"/>
    <property type="evidence" value="ECO:0007669"/>
    <property type="project" value="InterPro"/>
</dbReference>
<evidence type="ECO:0000256" key="3">
    <source>
        <dbReference type="ARBA" id="ARBA00023163"/>
    </source>
</evidence>
<dbReference type="RefSeq" id="WP_022212231.1">
    <property type="nucleotide sequence ID" value="NZ_JACOOQ010000001.1"/>
</dbReference>
<feature type="domain" description="HTH marR-type" evidence="4">
    <location>
        <begin position="1"/>
        <end position="143"/>
    </location>
</feature>
<accession>A0A8I0DNA3</accession>
<comment type="caution">
    <text evidence="5">The sequence shown here is derived from an EMBL/GenBank/DDBJ whole genome shotgun (WGS) entry which is preliminary data.</text>
</comment>
<keyword evidence="3" id="KW-0804">Transcription</keyword>
<evidence type="ECO:0000259" key="4">
    <source>
        <dbReference type="PROSITE" id="PS50995"/>
    </source>
</evidence>
<dbReference type="PROSITE" id="PS50995">
    <property type="entry name" value="HTH_MARR_2"/>
    <property type="match status" value="1"/>
</dbReference>
<dbReference type="AlphaFoldDB" id="A0A8I0DNA3"/>
<evidence type="ECO:0000256" key="1">
    <source>
        <dbReference type="ARBA" id="ARBA00023015"/>
    </source>
</evidence>
<dbReference type="SUPFAM" id="SSF46785">
    <property type="entry name" value="Winged helix' DNA-binding domain"/>
    <property type="match status" value="1"/>
</dbReference>
<name>A0A8I0DNA3_9CLOT</name>
<evidence type="ECO:0000256" key="2">
    <source>
        <dbReference type="ARBA" id="ARBA00023125"/>
    </source>
</evidence>
<keyword evidence="6" id="KW-1185">Reference proteome</keyword>
<dbReference type="SMART" id="SM00347">
    <property type="entry name" value="HTH_MARR"/>
    <property type="match status" value="1"/>
</dbReference>
<dbReference type="PANTHER" id="PTHR42756">
    <property type="entry name" value="TRANSCRIPTIONAL REGULATOR, MARR"/>
    <property type="match status" value="1"/>
</dbReference>
<dbReference type="GO" id="GO:0003677">
    <property type="term" value="F:DNA binding"/>
    <property type="evidence" value="ECO:0007669"/>
    <property type="project" value="UniProtKB-KW"/>
</dbReference>
<dbReference type="Pfam" id="PF12802">
    <property type="entry name" value="MarR_2"/>
    <property type="match status" value="1"/>
</dbReference>
<dbReference type="InterPro" id="IPR036388">
    <property type="entry name" value="WH-like_DNA-bd_sf"/>
</dbReference>
<dbReference type="InterPro" id="IPR036390">
    <property type="entry name" value="WH_DNA-bd_sf"/>
</dbReference>
<proteinExistence type="predicted"/>
<gene>
    <name evidence="5" type="ORF">H8R92_00470</name>
</gene>
<keyword evidence="2" id="KW-0238">DNA-binding</keyword>
<dbReference type="EMBL" id="JACOOQ010000001">
    <property type="protein sequence ID" value="MBC5638921.1"/>
    <property type="molecule type" value="Genomic_DNA"/>
</dbReference>
<dbReference type="PRINTS" id="PR00598">
    <property type="entry name" value="HTHMARR"/>
</dbReference>
<evidence type="ECO:0000313" key="6">
    <source>
        <dbReference type="Proteomes" id="UP000662088"/>
    </source>
</evidence>
<dbReference type="Proteomes" id="UP000662088">
    <property type="component" value="Unassembled WGS sequence"/>
</dbReference>
<dbReference type="PANTHER" id="PTHR42756:SF1">
    <property type="entry name" value="TRANSCRIPTIONAL REPRESSOR OF EMRAB OPERON"/>
    <property type="match status" value="1"/>
</dbReference>
<keyword evidence="1" id="KW-0805">Transcription regulation</keyword>
<evidence type="ECO:0000313" key="5">
    <source>
        <dbReference type="EMBL" id="MBC5638921.1"/>
    </source>
</evidence>
<organism evidence="5 6">
    <name type="scientific">Clostridium lentum</name>
    <dbReference type="NCBI Taxonomy" id="2763037"/>
    <lineage>
        <taxon>Bacteria</taxon>
        <taxon>Bacillati</taxon>
        <taxon>Bacillota</taxon>
        <taxon>Clostridia</taxon>
        <taxon>Eubacteriales</taxon>
        <taxon>Clostridiaceae</taxon>
        <taxon>Clostridium</taxon>
    </lineage>
</organism>
<dbReference type="Gene3D" id="1.10.10.10">
    <property type="entry name" value="Winged helix-like DNA-binding domain superfamily/Winged helix DNA-binding domain"/>
    <property type="match status" value="1"/>
</dbReference>